<dbReference type="KEGG" id="dwd:DSCW_36580"/>
<dbReference type="InterPro" id="IPR036162">
    <property type="entry name" value="Resolvase-like_N_sf"/>
</dbReference>
<evidence type="ECO:0000313" key="3">
    <source>
        <dbReference type="EMBL" id="BBO76241.1"/>
    </source>
</evidence>
<gene>
    <name evidence="3" type="ORF">DSCW_36580</name>
</gene>
<dbReference type="InterPro" id="IPR011109">
    <property type="entry name" value="DNA_bind_recombinase_dom"/>
</dbReference>
<accession>A0A5K7Z960</accession>
<proteinExistence type="predicted"/>
<dbReference type="Gene3D" id="3.40.50.1390">
    <property type="entry name" value="Resolvase, N-terminal catalytic domain"/>
    <property type="match status" value="1"/>
</dbReference>
<dbReference type="CDD" id="cd00338">
    <property type="entry name" value="Ser_Recombinase"/>
    <property type="match status" value="1"/>
</dbReference>
<evidence type="ECO:0000259" key="1">
    <source>
        <dbReference type="PROSITE" id="PS51736"/>
    </source>
</evidence>
<dbReference type="InterPro" id="IPR006119">
    <property type="entry name" value="Resolv_N"/>
</dbReference>
<dbReference type="GO" id="GO:0000150">
    <property type="term" value="F:DNA strand exchange activity"/>
    <property type="evidence" value="ECO:0007669"/>
    <property type="project" value="InterPro"/>
</dbReference>
<evidence type="ECO:0000259" key="2">
    <source>
        <dbReference type="PROSITE" id="PS51737"/>
    </source>
</evidence>
<evidence type="ECO:0000313" key="4">
    <source>
        <dbReference type="Proteomes" id="UP000427769"/>
    </source>
</evidence>
<organism evidence="3 4">
    <name type="scientific">Desulfosarcina widdelii</name>
    <dbReference type="NCBI Taxonomy" id="947919"/>
    <lineage>
        <taxon>Bacteria</taxon>
        <taxon>Pseudomonadati</taxon>
        <taxon>Thermodesulfobacteriota</taxon>
        <taxon>Desulfobacteria</taxon>
        <taxon>Desulfobacterales</taxon>
        <taxon>Desulfosarcinaceae</taxon>
        <taxon>Desulfosarcina</taxon>
    </lineage>
</organism>
<dbReference type="FunFam" id="3.40.50.1390:FF:000008">
    <property type="entry name" value="DNA recombinase"/>
    <property type="match status" value="1"/>
</dbReference>
<dbReference type="InterPro" id="IPR038109">
    <property type="entry name" value="DNA_bind_recomb_sf"/>
</dbReference>
<dbReference type="SMART" id="SM00857">
    <property type="entry name" value="Resolvase"/>
    <property type="match status" value="1"/>
</dbReference>
<dbReference type="SUPFAM" id="SSF53041">
    <property type="entry name" value="Resolvase-like"/>
    <property type="match status" value="1"/>
</dbReference>
<dbReference type="InterPro" id="IPR050639">
    <property type="entry name" value="SSR_resolvase"/>
</dbReference>
<dbReference type="Gene3D" id="3.90.1750.20">
    <property type="entry name" value="Putative Large Serine Recombinase, Chain B, Domain 2"/>
    <property type="match status" value="1"/>
</dbReference>
<dbReference type="Pfam" id="PF07508">
    <property type="entry name" value="Recombinase"/>
    <property type="match status" value="1"/>
</dbReference>
<dbReference type="EMBL" id="AP021875">
    <property type="protein sequence ID" value="BBO76241.1"/>
    <property type="molecule type" value="Genomic_DNA"/>
</dbReference>
<name>A0A5K7Z960_9BACT</name>
<protein>
    <submittedName>
        <fullName evidence="3">Serine recombinase</fullName>
    </submittedName>
</protein>
<dbReference type="Pfam" id="PF00239">
    <property type="entry name" value="Resolvase"/>
    <property type="match status" value="1"/>
</dbReference>
<dbReference type="AlphaFoldDB" id="A0A5K7Z960"/>
<dbReference type="PROSITE" id="PS51737">
    <property type="entry name" value="RECOMBINASE_DNA_BIND"/>
    <property type="match status" value="1"/>
</dbReference>
<dbReference type="PROSITE" id="PS51736">
    <property type="entry name" value="RECOMBINASES_3"/>
    <property type="match status" value="1"/>
</dbReference>
<dbReference type="GO" id="GO:0003677">
    <property type="term" value="F:DNA binding"/>
    <property type="evidence" value="ECO:0007669"/>
    <property type="project" value="InterPro"/>
</dbReference>
<feature type="domain" description="Resolvase/invertase-type recombinase catalytic" evidence="1">
    <location>
        <begin position="21"/>
        <end position="171"/>
    </location>
</feature>
<feature type="domain" description="Recombinase" evidence="2">
    <location>
        <begin position="201"/>
        <end position="326"/>
    </location>
</feature>
<dbReference type="Proteomes" id="UP000427769">
    <property type="component" value="Chromosome"/>
</dbReference>
<reference evidence="3 4" key="1">
    <citation type="submission" date="2019-11" db="EMBL/GenBank/DDBJ databases">
        <title>Comparative genomics of hydrocarbon-degrading Desulfosarcina strains.</title>
        <authorList>
            <person name="Watanabe M."/>
            <person name="Kojima H."/>
            <person name="Fukui M."/>
        </authorList>
    </citation>
    <scope>NUCLEOTIDE SEQUENCE [LARGE SCALE GENOMIC DNA]</scope>
    <source>
        <strain evidence="3 4">PP31</strain>
    </source>
</reference>
<dbReference type="PANTHER" id="PTHR30461:SF23">
    <property type="entry name" value="DNA RECOMBINASE-RELATED"/>
    <property type="match status" value="1"/>
</dbReference>
<sequence length="524" mass="60524">MIVYDSDHTPGGAMSDEDLVPAVQYVRMSTEHQKYSTENQSDTILNYAQQHGMKIIRTYADDGKSGLRIDGRDALKLLITDVESGQADFEVILVYDISRWGRFQDADESAYYEYICKRAGIRVIYCAEQFENDGSPISTIVKGVKRAMAGEYSRELSVKVFAGQCRLIEKGFRQGGMAGFGLRRMLIDENGNEKSLLRHGEYKSLQTDRVILVPGPANEVEIVNAIYKKFVYDGLSEFEIAKQLNTQGILTDLQRPWTRSSIQQVLTNEKYIGNNVYNRSSFKLKQKRVKNPPEMWIRFNGAFEAIVDPQLFYQAQGIMLERQRRFSDEEMLDRLRHLYRKHGKLSGLLIDETEGMPSSAVYRSRFRGLVRAYRLVGYTPDRDYQYIRINRFLRRTHKDIVTDVIQQIEALGGYIEKDEHTDLLTINDEFSVSIVVARCWQTQAGSLRWLVRFDFGLSPDITVALRMDTGNTVPIDYYLLPLIDMEIERLRLAEHNGVQLDTYRFDNLDYFFGMAERAKMWMAA</sequence>
<keyword evidence="4" id="KW-1185">Reference proteome</keyword>
<dbReference type="PANTHER" id="PTHR30461">
    <property type="entry name" value="DNA-INVERTASE FROM LAMBDOID PROPHAGE"/>
    <property type="match status" value="1"/>
</dbReference>